<sequence length="878" mass="98188">MLRTTLYFPPNASFALLGMRCSLLIFTLILHQCTAWEVVVTPNGDRLLDQRTGDNFMVACKVKDYDGAASDVKVEWYKNGNVVSRMGSIMTIYKTYANQLLINRPKITDGGDYVCKAEVNGEEQQTTVRISFADPPKFINPETEQHPEEGSTAEIVCHVEGTEKLEVFWQFNGTILEEGSPRGYEFQNDRQILLIPEYDSKKDDGIYNCNAAQFSSFETLAINVTGYSRPVITVFDTPDNNIGFEGASAKIQCGAVGKPKPQYQWFDKAGESIGDSDKYKVHDGLLVIESLSEQDGGEYKCVASNAVGNASQTAELKVLLKPRVEKLHDFTKKENEDVEIVCKYSGDGITGTKFIFGSEEYSVIDDEEKDKELSPSDDENDEEADAENTNNRTEEDDAGDDDDDEDEEEDEEEKENARIKRFEEDVASERLSVRAEEDSLVLRIRNLTMTDAGQYKCAVANKAGWTERAFNIAITHPPILRRASDDQIRSFDGNTIHIFCEVSAVPSPSWMWLKDGNEVEADGSSVVIDTNDGRSTLTLQNSAGRNYGNYTCKADNGVGIFTKAIEIIHVFPPAIPEGIDCKKRLYPNYGKCSIDHDLYNDYASRPSRMEFQILETDDHSMDETDWNEARVISVDFDAEEMVVRNLTPNTQYSVRARAINEAGDSDFCQPTLMETTDPWAPKKPEHVRMECDEICTVYWTQPNDHGSEITAYRVGVQEFIENEETGDEEDVGSPFTVEVGGNERSLDLTHIRPHSSYRVTVSAINAIGVGETEEVEVDTDDAPLSISESFLMPKLPLIVGISLIVILIVIDLICYSTYRCGLIACFCINCLGRAPRDHKEKDVEAGRGENNRLLDNQASRKFVSPPLMLHTIPLTTTV</sequence>
<keyword evidence="2 12" id="KW-0812">Transmembrane</keyword>
<evidence type="ECO:0000256" key="9">
    <source>
        <dbReference type="ARBA" id="ARBA00023180"/>
    </source>
</evidence>
<dbReference type="InterPro" id="IPR003599">
    <property type="entry name" value="Ig_sub"/>
</dbReference>
<dbReference type="InterPro" id="IPR003961">
    <property type="entry name" value="FN3_dom"/>
</dbReference>
<dbReference type="SMART" id="SM00060">
    <property type="entry name" value="FN3"/>
    <property type="match status" value="2"/>
</dbReference>
<feature type="domain" description="Ig-like" evidence="14">
    <location>
        <begin position="477"/>
        <end position="568"/>
    </location>
</feature>
<evidence type="ECO:0000256" key="11">
    <source>
        <dbReference type="SAM" id="MobiDB-lite"/>
    </source>
</evidence>
<keyword evidence="17" id="KW-1185">Reference proteome</keyword>
<evidence type="ECO:0000256" key="4">
    <source>
        <dbReference type="ARBA" id="ARBA00022737"/>
    </source>
</evidence>
<dbReference type="Pfam" id="PF13927">
    <property type="entry name" value="Ig_3"/>
    <property type="match status" value="1"/>
</dbReference>
<dbReference type="PRINTS" id="PR01838">
    <property type="entry name" value="NCAMFAMILY"/>
</dbReference>
<name>A0ABR1EB05_NECAM</name>
<dbReference type="InterPro" id="IPR013098">
    <property type="entry name" value="Ig_I-set"/>
</dbReference>
<gene>
    <name evidence="16" type="primary">Necator_chrX.g21603</name>
    <name evidence="16" type="ORF">RB195_021442</name>
</gene>
<feature type="region of interest" description="Disordered" evidence="11">
    <location>
        <begin position="365"/>
        <end position="421"/>
    </location>
</feature>
<evidence type="ECO:0000256" key="5">
    <source>
        <dbReference type="ARBA" id="ARBA00022889"/>
    </source>
</evidence>
<keyword evidence="7 12" id="KW-0472">Membrane</keyword>
<comment type="caution">
    <text evidence="16">The sequence shown here is derived from an EMBL/GenBank/DDBJ whole genome shotgun (WGS) entry which is preliminary data.</text>
</comment>
<dbReference type="SUPFAM" id="SSF48726">
    <property type="entry name" value="Immunoglobulin"/>
    <property type="match status" value="4"/>
</dbReference>
<dbReference type="InterPro" id="IPR051170">
    <property type="entry name" value="Neural/epithelial_adhesion"/>
</dbReference>
<organism evidence="16 17">
    <name type="scientific">Necator americanus</name>
    <name type="common">Human hookworm</name>
    <dbReference type="NCBI Taxonomy" id="51031"/>
    <lineage>
        <taxon>Eukaryota</taxon>
        <taxon>Metazoa</taxon>
        <taxon>Ecdysozoa</taxon>
        <taxon>Nematoda</taxon>
        <taxon>Chromadorea</taxon>
        <taxon>Rhabditida</taxon>
        <taxon>Rhabditina</taxon>
        <taxon>Rhabditomorpha</taxon>
        <taxon>Strongyloidea</taxon>
        <taxon>Ancylostomatidae</taxon>
        <taxon>Bunostominae</taxon>
        <taxon>Necator</taxon>
    </lineage>
</organism>
<dbReference type="Proteomes" id="UP001303046">
    <property type="component" value="Unassembled WGS sequence"/>
</dbReference>
<evidence type="ECO:0000256" key="7">
    <source>
        <dbReference type="ARBA" id="ARBA00023136"/>
    </source>
</evidence>
<evidence type="ECO:0000256" key="8">
    <source>
        <dbReference type="ARBA" id="ARBA00023157"/>
    </source>
</evidence>
<dbReference type="PANTHER" id="PTHR12231">
    <property type="entry name" value="CTX-RELATED TYPE I TRANSMEMBRANE PROTEIN"/>
    <property type="match status" value="1"/>
</dbReference>
<feature type="domain" description="Ig-like" evidence="14">
    <location>
        <begin position="230"/>
        <end position="317"/>
    </location>
</feature>
<dbReference type="InterPro" id="IPR036116">
    <property type="entry name" value="FN3_sf"/>
</dbReference>
<evidence type="ECO:0008006" key="18">
    <source>
        <dbReference type="Google" id="ProtNLM"/>
    </source>
</evidence>
<feature type="transmembrane region" description="Helical" evidence="12">
    <location>
        <begin position="795"/>
        <end position="814"/>
    </location>
</feature>
<dbReference type="SUPFAM" id="SSF49265">
    <property type="entry name" value="Fibronectin type III"/>
    <property type="match status" value="1"/>
</dbReference>
<dbReference type="Gene3D" id="2.60.40.10">
    <property type="entry name" value="Immunoglobulins"/>
    <property type="match status" value="7"/>
</dbReference>
<feature type="domain" description="Ig-like" evidence="14">
    <location>
        <begin position="136"/>
        <end position="225"/>
    </location>
</feature>
<dbReference type="InterPro" id="IPR007110">
    <property type="entry name" value="Ig-like_dom"/>
</dbReference>
<dbReference type="PROSITE" id="PS50853">
    <property type="entry name" value="FN3"/>
    <property type="match status" value="2"/>
</dbReference>
<dbReference type="EMBL" id="JAVFWL010000006">
    <property type="protein sequence ID" value="KAK6759874.1"/>
    <property type="molecule type" value="Genomic_DNA"/>
</dbReference>
<keyword evidence="3 13" id="KW-0732">Signal</keyword>
<dbReference type="CDD" id="cd00063">
    <property type="entry name" value="FN3"/>
    <property type="match status" value="2"/>
</dbReference>
<dbReference type="CDD" id="cd00096">
    <property type="entry name" value="Ig"/>
    <property type="match status" value="3"/>
</dbReference>
<keyword evidence="8" id="KW-1015">Disulfide bond</keyword>
<dbReference type="SMART" id="SM00409">
    <property type="entry name" value="IG"/>
    <property type="match status" value="5"/>
</dbReference>
<evidence type="ECO:0000256" key="1">
    <source>
        <dbReference type="ARBA" id="ARBA00004167"/>
    </source>
</evidence>
<dbReference type="PANTHER" id="PTHR12231:SF253">
    <property type="entry name" value="DPR-INTERACTING PROTEIN ETA, ISOFORM B-RELATED"/>
    <property type="match status" value="1"/>
</dbReference>
<dbReference type="InterPro" id="IPR036179">
    <property type="entry name" value="Ig-like_dom_sf"/>
</dbReference>
<reference evidence="16 17" key="1">
    <citation type="submission" date="2023-08" db="EMBL/GenBank/DDBJ databases">
        <title>A Necator americanus chromosomal reference genome.</title>
        <authorList>
            <person name="Ilik V."/>
            <person name="Petrzelkova K.J."/>
            <person name="Pardy F."/>
            <person name="Fuh T."/>
            <person name="Niatou-Singa F.S."/>
            <person name="Gouil Q."/>
            <person name="Baker L."/>
            <person name="Ritchie M.E."/>
            <person name="Jex A.R."/>
            <person name="Gazzola D."/>
            <person name="Li H."/>
            <person name="Toshio Fujiwara R."/>
            <person name="Zhan B."/>
            <person name="Aroian R.V."/>
            <person name="Pafco B."/>
            <person name="Schwarz E.M."/>
        </authorList>
    </citation>
    <scope>NUCLEOTIDE SEQUENCE [LARGE SCALE GENOMIC DNA]</scope>
    <source>
        <strain evidence="16 17">Aroian</strain>
        <tissue evidence="16">Whole animal</tissue>
    </source>
</reference>
<evidence type="ECO:0000256" key="12">
    <source>
        <dbReference type="SAM" id="Phobius"/>
    </source>
</evidence>
<keyword evidence="4" id="KW-0677">Repeat</keyword>
<feature type="domain" description="Ig-like" evidence="14">
    <location>
        <begin position="42"/>
        <end position="131"/>
    </location>
</feature>
<accession>A0ABR1EB05</accession>
<feature type="compositionally biased region" description="Acidic residues" evidence="11">
    <location>
        <begin position="394"/>
        <end position="414"/>
    </location>
</feature>
<feature type="compositionally biased region" description="Acidic residues" evidence="11">
    <location>
        <begin position="365"/>
        <end position="386"/>
    </location>
</feature>
<keyword evidence="9" id="KW-0325">Glycoprotein</keyword>
<feature type="signal peptide" evidence="13">
    <location>
        <begin position="1"/>
        <end position="35"/>
    </location>
</feature>
<keyword evidence="10" id="KW-0393">Immunoglobulin domain</keyword>
<evidence type="ECO:0000256" key="6">
    <source>
        <dbReference type="ARBA" id="ARBA00022989"/>
    </source>
</evidence>
<dbReference type="PROSITE" id="PS50835">
    <property type="entry name" value="IG_LIKE"/>
    <property type="match status" value="4"/>
</dbReference>
<dbReference type="SMART" id="SM00408">
    <property type="entry name" value="IGc2"/>
    <property type="match status" value="5"/>
</dbReference>
<evidence type="ECO:0000256" key="13">
    <source>
        <dbReference type="SAM" id="SignalP"/>
    </source>
</evidence>
<evidence type="ECO:0000256" key="3">
    <source>
        <dbReference type="ARBA" id="ARBA00022729"/>
    </source>
</evidence>
<evidence type="ECO:0000256" key="10">
    <source>
        <dbReference type="ARBA" id="ARBA00023319"/>
    </source>
</evidence>
<dbReference type="InterPro" id="IPR013783">
    <property type="entry name" value="Ig-like_fold"/>
</dbReference>
<dbReference type="Pfam" id="PF00041">
    <property type="entry name" value="fn3"/>
    <property type="match status" value="1"/>
</dbReference>
<feature type="domain" description="Fibronectin type-III" evidence="15">
    <location>
        <begin position="572"/>
        <end position="678"/>
    </location>
</feature>
<evidence type="ECO:0000259" key="15">
    <source>
        <dbReference type="PROSITE" id="PS50853"/>
    </source>
</evidence>
<evidence type="ECO:0000313" key="17">
    <source>
        <dbReference type="Proteomes" id="UP001303046"/>
    </source>
</evidence>
<comment type="subcellular location">
    <subcellularLocation>
        <location evidence="1">Membrane</location>
        <topology evidence="1">Single-pass membrane protein</topology>
    </subcellularLocation>
</comment>
<dbReference type="Pfam" id="PF07679">
    <property type="entry name" value="I-set"/>
    <property type="match status" value="4"/>
</dbReference>
<proteinExistence type="predicted"/>
<dbReference type="InterPro" id="IPR003598">
    <property type="entry name" value="Ig_sub2"/>
</dbReference>
<keyword evidence="5" id="KW-0130">Cell adhesion</keyword>
<feature type="chain" id="PRO_5045207177" description="Immunoglobulin I-set domain protein" evidence="13">
    <location>
        <begin position="36"/>
        <end position="878"/>
    </location>
</feature>
<keyword evidence="6 12" id="KW-1133">Transmembrane helix</keyword>
<feature type="domain" description="Fibronectin type-III" evidence="15">
    <location>
        <begin position="680"/>
        <end position="782"/>
    </location>
</feature>
<evidence type="ECO:0000259" key="14">
    <source>
        <dbReference type="PROSITE" id="PS50835"/>
    </source>
</evidence>
<protein>
    <recommendedName>
        <fullName evidence="18">Immunoglobulin I-set domain protein</fullName>
    </recommendedName>
</protein>
<evidence type="ECO:0000313" key="16">
    <source>
        <dbReference type="EMBL" id="KAK6759874.1"/>
    </source>
</evidence>
<evidence type="ECO:0000256" key="2">
    <source>
        <dbReference type="ARBA" id="ARBA00022692"/>
    </source>
</evidence>
<dbReference type="InterPro" id="IPR009138">
    <property type="entry name" value="Neural_cell_adh"/>
</dbReference>